<keyword evidence="11" id="KW-1185">Reference proteome</keyword>
<evidence type="ECO:0000256" key="8">
    <source>
        <dbReference type="RuleBase" id="RU368020"/>
    </source>
</evidence>
<evidence type="ECO:0000256" key="3">
    <source>
        <dbReference type="ARBA" id="ARBA00022723"/>
    </source>
</evidence>
<accession>F6EK17</accession>
<dbReference type="KEGG" id="asd:AS9A_2928"/>
<dbReference type="Proteomes" id="UP000009235">
    <property type="component" value="Chromosome"/>
</dbReference>
<dbReference type="InterPro" id="IPR051269">
    <property type="entry name" value="Fe-S_cluster_ET"/>
</dbReference>
<dbReference type="Gene3D" id="3.30.70.20">
    <property type="match status" value="1"/>
</dbReference>
<keyword evidence="4 8" id="KW-0249">Electron transport</keyword>
<evidence type="ECO:0000256" key="5">
    <source>
        <dbReference type="ARBA" id="ARBA00023004"/>
    </source>
</evidence>
<keyword evidence="5 8" id="KW-0408">Iron</keyword>
<dbReference type="AlphaFoldDB" id="F6EK17"/>
<protein>
    <recommendedName>
        <fullName evidence="8">Ferredoxin</fullName>
    </recommendedName>
</protein>
<feature type="domain" description="4Fe-4S ferredoxin-type" evidence="9">
    <location>
        <begin position="1"/>
        <end position="29"/>
    </location>
</feature>
<dbReference type="PANTHER" id="PTHR36923:SF3">
    <property type="entry name" value="FERREDOXIN"/>
    <property type="match status" value="1"/>
</dbReference>
<dbReference type="eggNOG" id="COG1141">
    <property type="taxonomic scope" value="Bacteria"/>
</dbReference>
<dbReference type="EMBL" id="CP002786">
    <property type="protein sequence ID" value="AEF41375.1"/>
    <property type="molecule type" value="Genomic_DNA"/>
</dbReference>
<dbReference type="PRINTS" id="PR00352">
    <property type="entry name" value="3FE4SFRDOXIN"/>
</dbReference>
<dbReference type="GO" id="GO:0009055">
    <property type="term" value="F:electron transfer activity"/>
    <property type="evidence" value="ECO:0007669"/>
    <property type="project" value="UniProtKB-UniRule"/>
</dbReference>
<comment type="cofactor">
    <cofactor evidence="1">
        <name>[3Fe-4S] cluster</name>
        <dbReference type="ChEBI" id="CHEBI:21137"/>
    </cofactor>
</comment>
<dbReference type="RefSeq" id="WP_013807724.1">
    <property type="nucleotide sequence ID" value="NC_015564.1"/>
</dbReference>
<keyword evidence="6 8" id="KW-0411">Iron-sulfur</keyword>
<dbReference type="PANTHER" id="PTHR36923">
    <property type="entry name" value="FERREDOXIN"/>
    <property type="match status" value="1"/>
</dbReference>
<organism evidence="10 11">
    <name type="scientific">Hoyosella subflava (strain DSM 45089 / JCM 17490 / NBRC 109087 / DQS3-9A1)</name>
    <name type="common">Amycolicicoccus subflavus</name>
    <dbReference type="NCBI Taxonomy" id="443218"/>
    <lineage>
        <taxon>Bacteria</taxon>
        <taxon>Bacillati</taxon>
        <taxon>Actinomycetota</taxon>
        <taxon>Actinomycetes</taxon>
        <taxon>Mycobacteriales</taxon>
        <taxon>Hoyosellaceae</taxon>
        <taxon>Hoyosella</taxon>
    </lineage>
</organism>
<evidence type="ECO:0000259" key="9">
    <source>
        <dbReference type="PROSITE" id="PS51379"/>
    </source>
</evidence>
<dbReference type="InterPro" id="IPR017896">
    <property type="entry name" value="4Fe4S_Fe-S-bd"/>
</dbReference>
<dbReference type="GO" id="GO:0005506">
    <property type="term" value="F:iron ion binding"/>
    <property type="evidence" value="ECO:0007669"/>
    <property type="project" value="UniProtKB-UniRule"/>
</dbReference>
<sequence>MRICVDYTRCTGHGICETIAPSVFEVGDDEVVHLVDEDPPDDLRPDIQDAIDECPTQALSFGD</sequence>
<evidence type="ECO:0000256" key="7">
    <source>
        <dbReference type="ARBA" id="ARBA00023291"/>
    </source>
</evidence>
<dbReference type="PROSITE" id="PS51379">
    <property type="entry name" value="4FE4S_FER_2"/>
    <property type="match status" value="1"/>
</dbReference>
<evidence type="ECO:0000256" key="6">
    <source>
        <dbReference type="ARBA" id="ARBA00023014"/>
    </source>
</evidence>
<proteinExistence type="predicted"/>
<dbReference type="GO" id="GO:0051538">
    <property type="term" value="F:3 iron, 4 sulfur cluster binding"/>
    <property type="evidence" value="ECO:0007669"/>
    <property type="project" value="UniProtKB-KW"/>
</dbReference>
<evidence type="ECO:0000256" key="4">
    <source>
        <dbReference type="ARBA" id="ARBA00022982"/>
    </source>
</evidence>
<dbReference type="HOGENOM" id="CLU_139698_6_1_11"/>
<evidence type="ECO:0000256" key="2">
    <source>
        <dbReference type="ARBA" id="ARBA00022448"/>
    </source>
</evidence>
<name>F6EK17_HOYSD</name>
<dbReference type="Pfam" id="PF13370">
    <property type="entry name" value="Fer4_13"/>
    <property type="match status" value="1"/>
</dbReference>
<comment type="function">
    <text evidence="8">Ferredoxins are iron-sulfur proteins that transfer electrons in a wide variety of metabolic reactions.</text>
</comment>
<keyword evidence="2 8" id="KW-0813">Transport</keyword>
<dbReference type="STRING" id="443218.AS9A_2928"/>
<evidence type="ECO:0000313" key="11">
    <source>
        <dbReference type="Proteomes" id="UP000009235"/>
    </source>
</evidence>
<evidence type="ECO:0000313" key="10">
    <source>
        <dbReference type="EMBL" id="AEF41375.1"/>
    </source>
</evidence>
<evidence type="ECO:0000256" key="1">
    <source>
        <dbReference type="ARBA" id="ARBA00001927"/>
    </source>
</evidence>
<keyword evidence="3 8" id="KW-0479">Metal-binding</keyword>
<dbReference type="InterPro" id="IPR001080">
    <property type="entry name" value="3Fe4S_ferredoxin"/>
</dbReference>
<gene>
    <name evidence="10" type="ordered locus">AS9A_2928</name>
</gene>
<reference evidence="10 11" key="1">
    <citation type="journal article" date="2011" name="J. Bacteriol.">
        <title>Complete genome sequence of Amycolicicoccus subflavus DQS3-9A1T, an actinomycete isolated from crude oil-polluted soil.</title>
        <authorList>
            <person name="Cai M."/>
            <person name="Chen W.M."/>
            <person name="Nie Y."/>
            <person name="Chi C.Q."/>
            <person name="Wang Y.N."/>
            <person name="Tang Y.Q."/>
            <person name="Li G.Y."/>
            <person name="Wu X.L."/>
        </authorList>
    </citation>
    <scope>NUCLEOTIDE SEQUENCE [LARGE SCALE GENOMIC DNA]</scope>
    <source>
        <strain evidence="11">DSM 45089 / DQS3-9A1</strain>
    </source>
</reference>
<dbReference type="OrthoDB" id="9803319at2"/>
<keyword evidence="7" id="KW-0003">3Fe-4S</keyword>
<dbReference type="SUPFAM" id="SSF54862">
    <property type="entry name" value="4Fe-4S ferredoxins"/>
    <property type="match status" value="1"/>
</dbReference>